<dbReference type="InterPro" id="IPR003838">
    <property type="entry name" value="ABC3_permease_C"/>
</dbReference>
<evidence type="ECO:0000256" key="6">
    <source>
        <dbReference type="SAM" id="Phobius"/>
    </source>
</evidence>
<gene>
    <name evidence="9" type="ORF">FVR03_14250</name>
</gene>
<dbReference type="RefSeq" id="WP_147922433.1">
    <property type="nucleotide sequence ID" value="NZ_VRTY01000053.1"/>
</dbReference>
<dbReference type="PANTHER" id="PTHR43738">
    <property type="entry name" value="ABC TRANSPORTER, MEMBRANE PROTEIN"/>
    <property type="match status" value="1"/>
</dbReference>
<evidence type="ECO:0000313" key="10">
    <source>
        <dbReference type="Proteomes" id="UP000321926"/>
    </source>
</evidence>
<feature type="transmembrane region" description="Helical" evidence="6">
    <location>
        <begin position="369"/>
        <end position="391"/>
    </location>
</feature>
<comment type="caution">
    <text evidence="9">The sequence shown here is derived from an EMBL/GenBank/DDBJ whole genome shotgun (WGS) entry which is preliminary data.</text>
</comment>
<evidence type="ECO:0000313" key="9">
    <source>
        <dbReference type="EMBL" id="TXK38145.1"/>
    </source>
</evidence>
<feature type="transmembrane region" description="Helical" evidence="6">
    <location>
        <begin position="318"/>
        <end position="340"/>
    </location>
</feature>
<dbReference type="GO" id="GO:0005886">
    <property type="term" value="C:plasma membrane"/>
    <property type="evidence" value="ECO:0007669"/>
    <property type="project" value="UniProtKB-SubCell"/>
</dbReference>
<dbReference type="InterPro" id="IPR051125">
    <property type="entry name" value="ABC-4/HrtB_transporter"/>
</dbReference>
<evidence type="ECO:0000256" key="1">
    <source>
        <dbReference type="ARBA" id="ARBA00004651"/>
    </source>
</evidence>
<evidence type="ECO:0000256" key="4">
    <source>
        <dbReference type="ARBA" id="ARBA00022989"/>
    </source>
</evidence>
<dbReference type="EMBL" id="VRTY01000053">
    <property type="protein sequence ID" value="TXK38145.1"/>
    <property type="molecule type" value="Genomic_DNA"/>
</dbReference>
<keyword evidence="2" id="KW-1003">Cell membrane</keyword>
<protein>
    <submittedName>
        <fullName evidence="9">ABC transporter permease</fullName>
    </submittedName>
</protein>
<evidence type="ECO:0000256" key="2">
    <source>
        <dbReference type="ARBA" id="ARBA00022475"/>
    </source>
</evidence>
<sequence length="402" mass="43622">MSPFSISWKSLRANSLTSLLNVLLIAFGIGILAVLLLASSQISSKVHDNARGIDLVVGAKGSPMQLILSSVFYIDYPTGNISLQEADSLARHPLVKRAVPLALGDNIAGARIVGTDSSFINLYNLQLAQGNFWQHDFEVTVGATVAQEQHLQPGDILYGAHGLSEGAALHEEHPYRVAGILKPKGNATDHLVLTGINSIWRMHGQEEEHDYEHGEEEEHHAAEKEITALLIQYKSPGAMVLFPRLVNKSTNMQAASPAHESARLFSLIGVGIDTLQWFALFIMLMAAISVFISLYNSLKERKYDLAVMRIMGASKSKLFQIVLLEGVLLALAGSLLGLLLGHATLQLINSYQESAHTRLSGLYFMPQELYLLAAGCCVGMVAAALPAIQAYQSDISKILSKS</sequence>
<accession>A0A5C8JI13</accession>
<dbReference type="Proteomes" id="UP000321926">
    <property type="component" value="Unassembled WGS sequence"/>
</dbReference>
<evidence type="ECO:0000256" key="3">
    <source>
        <dbReference type="ARBA" id="ARBA00022692"/>
    </source>
</evidence>
<name>A0A5C8JI13_9BACT</name>
<dbReference type="OrthoDB" id="9784014at2"/>
<evidence type="ECO:0000259" key="7">
    <source>
        <dbReference type="Pfam" id="PF02687"/>
    </source>
</evidence>
<dbReference type="Pfam" id="PF12704">
    <property type="entry name" value="MacB_PCD"/>
    <property type="match status" value="1"/>
</dbReference>
<dbReference type="PANTHER" id="PTHR43738:SF2">
    <property type="entry name" value="ABC TRANSPORTER PERMEASE"/>
    <property type="match status" value="1"/>
</dbReference>
<keyword evidence="3 6" id="KW-0812">Transmembrane</keyword>
<feature type="domain" description="ABC3 transporter permease C-terminal" evidence="7">
    <location>
        <begin position="278"/>
        <end position="392"/>
    </location>
</feature>
<evidence type="ECO:0000259" key="8">
    <source>
        <dbReference type="Pfam" id="PF12704"/>
    </source>
</evidence>
<comment type="subcellular location">
    <subcellularLocation>
        <location evidence="1">Cell membrane</location>
        <topology evidence="1">Multi-pass membrane protein</topology>
    </subcellularLocation>
</comment>
<feature type="domain" description="MacB-like periplasmic core" evidence="8">
    <location>
        <begin position="18"/>
        <end position="197"/>
    </location>
</feature>
<feature type="transmembrane region" description="Helical" evidence="6">
    <location>
        <begin position="20"/>
        <end position="38"/>
    </location>
</feature>
<keyword evidence="4 6" id="KW-1133">Transmembrane helix</keyword>
<organism evidence="9 10">
    <name type="scientific">Pontibacter qinzhouensis</name>
    <dbReference type="NCBI Taxonomy" id="2603253"/>
    <lineage>
        <taxon>Bacteria</taxon>
        <taxon>Pseudomonadati</taxon>
        <taxon>Bacteroidota</taxon>
        <taxon>Cytophagia</taxon>
        <taxon>Cytophagales</taxon>
        <taxon>Hymenobacteraceae</taxon>
        <taxon>Pontibacter</taxon>
    </lineage>
</organism>
<keyword evidence="10" id="KW-1185">Reference proteome</keyword>
<dbReference type="InterPro" id="IPR025857">
    <property type="entry name" value="MacB_PCD"/>
</dbReference>
<keyword evidence="5 6" id="KW-0472">Membrane</keyword>
<dbReference type="Pfam" id="PF02687">
    <property type="entry name" value="FtsX"/>
    <property type="match status" value="1"/>
</dbReference>
<dbReference type="AlphaFoldDB" id="A0A5C8JI13"/>
<proteinExistence type="predicted"/>
<feature type="transmembrane region" description="Helical" evidence="6">
    <location>
        <begin position="277"/>
        <end position="298"/>
    </location>
</feature>
<reference evidence="9 10" key="1">
    <citation type="submission" date="2019-08" db="EMBL/GenBank/DDBJ databases">
        <authorList>
            <person name="Shi S."/>
        </authorList>
    </citation>
    <scope>NUCLEOTIDE SEQUENCE [LARGE SCALE GENOMIC DNA]</scope>
    <source>
        <strain evidence="9 10">GY10130</strain>
    </source>
</reference>
<evidence type="ECO:0000256" key="5">
    <source>
        <dbReference type="ARBA" id="ARBA00023136"/>
    </source>
</evidence>